<keyword evidence="11" id="KW-0472">Membrane</keyword>
<evidence type="ECO:0000256" key="9">
    <source>
        <dbReference type="ARBA" id="ARBA00022840"/>
    </source>
</evidence>
<keyword evidence="10" id="KW-0902">Two-component regulatory system</keyword>
<keyword evidence="6" id="KW-0808">Transferase</keyword>
<comment type="catalytic activity">
    <reaction evidence="1">
        <text>ATP + protein L-histidine = ADP + protein N-phospho-L-histidine.</text>
        <dbReference type="EC" id="2.7.13.3"/>
    </reaction>
</comment>
<evidence type="ECO:0000256" key="1">
    <source>
        <dbReference type="ARBA" id="ARBA00000085"/>
    </source>
</evidence>
<dbReference type="InterPro" id="IPR003661">
    <property type="entry name" value="HisK_dim/P_dom"/>
</dbReference>
<dbReference type="CDD" id="cd00082">
    <property type="entry name" value="HisKA"/>
    <property type="match status" value="1"/>
</dbReference>
<dbReference type="FunFam" id="3.30.565.10:FF:000006">
    <property type="entry name" value="Sensor histidine kinase WalK"/>
    <property type="match status" value="1"/>
</dbReference>
<evidence type="ECO:0000256" key="3">
    <source>
        <dbReference type="ARBA" id="ARBA00012438"/>
    </source>
</evidence>
<evidence type="ECO:0000256" key="4">
    <source>
        <dbReference type="ARBA" id="ARBA00022475"/>
    </source>
</evidence>
<dbReference type="AlphaFoldDB" id="A0A6J6ZCN9"/>
<evidence type="ECO:0000256" key="11">
    <source>
        <dbReference type="ARBA" id="ARBA00023136"/>
    </source>
</evidence>
<dbReference type="FunFam" id="1.10.287.130:FF:000008">
    <property type="entry name" value="Two-component sensor histidine kinase"/>
    <property type="match status" value="1"/>
</dbReference>
<sequence>MRWRRDASSDGSRSLTIPEYLVSVLDVIDAEYLLLQPGEIVLKNSREIDSLGLVRDNKLNAEQILNLVRAARRSNKYQEATLELPRGPIGAGTHDLLVRVSLLGHDGLALVLIFDDSEYRRLDAVRRDFVANISHELKTPIGALSLLSEAVMGASDDPEAVTKFASRMQMEAKRLSDLVQEIINLSRLQSDDPLVGAKGVDTTDLVSQAIDDSRLAAEARKISVQFTPALHVQVLGDRSQLEMAVSNLIENAINYSPDGTQVSITEKCENNLIEIAVTDQGIGIPEKDLERIFERFYRVDPARSRQTGGTGLGLSIVKHVVSNHGGDISVWSAEGAGSTFTIRLPQFVPTENSETEKSA</sequence>
<dbReference type="SUPFAM" id="SSF55874">
    <property type="entry name" value="ATPase domain of HSP90 chaperone/DNA topoisomerase II/histidine kinase"/>
    <property type="match status" value="1"/>
</dbReference>
<dbReference type="InterPro" id="IPR036890">
    <property type="entry name" value="HATPase_C_sf"/>
</dbReference>
<dbReference type="GO" id="GO:0016036">
    <property type="term" value="P:cellular response to phosphate starvation"/>
    <property type="evidence" value="ECO:0007669"/>
    <property type="project" value="TreeGrafter"/>
</dbReference>
<evidence type="ECO:0000259" key="12">
    <source>
        <dbReference type="PROSITE" id="PS50109"/>
    </source>
</evidence>
<gene>
    <name evidence="13" type="ORF">UFOPK3124_00893</name>
</gene>
<dbReference type="GO" id="GO:0004721">
    <property type="term" value="F:phosphoprotein phosphatase activity"/>
    <property type="evidence" value="ECO:0007669"/>
    <property type="project" value="TreeGrafter"/>
</dbReference>
<reference evidence="13" key="1">
    <citation type="submission" date="2020-05" db="EMBL/GenBank/DDBJ databases">
        <authorList>
            <person name="Chiriac C."/>
            <person name="Salcher M."/>
            <person name="Ghai R."/>
            <person name="Kavagutti S V."/>
        </authorList>
    </citation>
    <scope>NUCLEOTIDE SEQUENCE</scope>
</reference>
<protein>
    <recommendedName>
        <fullName evidence="3">histidine kinase</fullName>
        <ecNumber evidence="3">2.7.13.3</ecNumber>
    </recommendedName>
</protein>
<dbReference type="Gene3D" id="3.30.565.10">
    <property type="entry name" value="Histidine kinase-like ATPase, C-terminal domain"/>
    <property type="match status" value="1"/>
</dbReference>
<keyword evidence="7" id="KW-0547">Nucleotide-binding</keyword>
<feature type="domain" description="Histidine kinase" evidence="12">
    <location>
        <begin position="132"/>
        <end position="348"/>
    </location>
</feature>
<evidence type="ECO:0000256" key="6">
    <source>
        <dbReference type="ARBA" id="ARBA00022679"/>
    </source>
</evidence>
<dbReference type="InterPro" id="IPR050351">
    <property type="entry name" value="BphY/WalK/GraS-like"/>
</dbReference>
<dbReference type="InterPro" id="IPR004358">
    <property type="entry name" value="Sig_transdc_His_kin-like_C"/>
</dbReference>
<keyword evidence="8" id="KW-0418">Kinase</keyword>
<evidence type="ECO:0000256" key="8">
    <source>
        <dbReference type="ARBA" id="ARBA00022777"/>
    </source>
</evidence>
<dbReference type="GO" id="GO:0005524">
    <property type="term" value="F:ATP binding"/>
    <property type="evidence" value="ECO:0007669"/>
    <property type="project" value="UniProtKB-KW"/>
</dbReference>
<organism evidence="13">
    <name type="scientific">freshwater metagenome</name>
    <dbReference type="NCBI Taxonomy" id="449393"/>
    <lineage>
        <taxon>unclassified sequences</taxon>
        <taxon>metagenomes</taxon>
        <taxon>ecological metagenomes</taxon>
    </lineage>
</organism>
<dbReference type="Pfam" id="PF00512">
    <property type="entry name" value="HisKA"/>
    <property type="match status" value="1"/>
</dbReference>
<keyword evidence="9" id="KW-0067">ATP-binding</keyword>
<dbReference type="EC" id="2.7.13.3" evidence="3"/>
<dbReference type="PANTHER" id="PTHR45453:SF1">
    <property type="entry name" value="PHOSPHATE REGULON SENSOR PROTEIN PHOR"/>
    <property type="match status" value="1"/>
</dbReference>
<dbReference type="GO" id="GO:0005886">
    <property type="term" value="C:plasma membrane"/>
    <property type="evidence" value="ECO:0007669"/>
    <property type="project" value="UniProtKB-SubCell"/>
</dbReference>
<dbReference type="Pfam" id="PF02518">
    <property type="entry name" value="HATPase_c"/>
    <property type="match status" value="1"/>
</dbReference>
<evidence type="ECO:0000256" key="10">
    <source>
        <dbReference type="ARBA" id="ARBA00023012"/>
    </source>
</evidence>
<evidence type="ECO:0000256" key="2">
    <source>
        <dbReference type="ARBA" id="ARBA00004236"/>
    </source>
</evidence>
<dbReference type="SUPFAM" id="SSF47384">
    <property type="entry name" value="Homodimeric domain of signal transducing histidine kinase"/>
    <property type="match status" value="1"/>
</dbReference>
<proteinExistence type="predicted"/>
<dbReference type="CDD" id="cd00075">
    <property type="entry name" value="HATPase"/>
    <property type="match status" value="1"/>
</dbReference>
<dbReference type="EMBL" id="CAFAAY010000070">
    <property type="protein sequence ID" value="CAB4818263.1"/>
    <property type="molecule type" value="Genomic_DNA"/>
</dbReference>
<dbReference type="PRINTS" id="PR00344">
    <property type="entry name" value="BCTRLSENSOR"/>
</dbReference>
<dbReference type="InterPro" id="IPR005467">
    <property type="entry name" value="His_kinase_dom"/>
</dbReference>
<evidence type="ECO:0000256" key="7">
    <source>
        <dbReference type="ARBA" id="ARBA00022741"/>
    </source>
</evidence>
<dbReference type="InterPro" id="IPR036097">
    <property type="entry name" value="HisK_dim/P_sf"/>
</dbReference>
<dbReference type="PROSITE" id="PS50109">
    <property type="entry name" value="HIS_KIN"/>
    <property type="match status" value="1"/>
</dbReference>
<dbReference type="InterPro" id="IPR003594">
    <property type="entry name" value="HATPase_dom"/>
</dbReference>
<dbReference type="Gene3D" id="1.10.287.130">
    <property type="match status" value="1"/>
</dbReference>
<dbReference type="GO" id="GO:0000155">
    <property type="term" value="F:phosphorelay sensor kinase activity"/>
    <property type="evidence" value="ECO:0007669"/>
    <property type="project" value="InterPro"/>
</dbReference>
<keyword evidence="5" id="KW-0597">Phosphoprotein</keyword>
<evidence type="ECO:0000313" key="13">
    <source>
        <dbReference type="EMBL" id="CAB4818263.1"/>
    </source>
</evidence>
<comment type="subcellular location">
    <subcellularLocation>
        <location evidence="2">Cell membrane</location>
    </subcellularLocation>
</comment>
<accession>A0A6J6ZCN9</accession>
<dbReference type="PANTHER" id="PTHR45453">
    <property type="entry name" value="PHOSPHATE REGULON SENSOR PROTEIN PHOR"/>
    <property type="match status" value="1"/>
</dbReference>
<evidence type="ECO:0000256" key="5">
    <source>
        <dbReference type="ARBA" id="ARBA00022553"/>
    </source>
</evidence>
<dbReference type="SMART" id="SM00387">
    <property type="entry name" value="HATPase_c"/>
    <property type="match status" value="1"/>
</dbReference>
<keyword evidence="4" id="KW-1003">Cell membrane</keyword>
<name>A0A6J6ZCN9_9ZZZZ</name>
<dbReference type="SMART" id="SM00388">
    <property type="entry name" value="HisKA"/>
    <property type="match status" value="1"/>
</dbReference>